<keyword evidence="9" id="KW-1133">Transmembrane helix</keyword>
<dbReference type="PROSITE" id="PS50050">
    <property type="entry name" value="TNFR_NGFR_2"/>
    <property type="match status" value="1"/>
</dbReference>
<evidence type="ECO:0000256" key="8">
    <source>
        <dbReference type="PROSITE-ProRule" id="PRU00206"/>
    </source>
</evidence>
<keyword evidence="6 8" id="KW-1015">Disulfide bond</keyword>
<dbReference type="Ensembl" id="ENSMMOT00000021727.1">
    <property type="protein sequence ID" value="ENSMMOP00000021371.1"/>
    <property type="gene ID" value="ENSMMOG00000016240.1"/>
</dbReference>
<dbReference type="Gene3D" id="2.10.50.10">
    <property type="entry name" value="Tumor Necrosis Factor Receptor, subunit A, domain 2"/>
    <property type="match status" value="2"/>
</dbReference>
<name>A0A3Q3XF18_MOLML</name>
<dbReference type="Proteomes" id="UP000261620">
    <property type="component" value="Unplaced"/>
</dbReference>
<evidence type="ECO:0000256" key="5">
    <source>
        <dbReference type="ARBA" id="ARBA00022737"/>
    </source>
</evidence>
<dbReference type="AlphaFoldDB" id="A0A3Q3XF18"/>
<dbReference type="Pfam" id="PF21733">
    <property type="entry name" value="Death_3"/>
    <property type="match status" value="1"/>
</dbReference>
<dbReference type="PANTHER" id="PTHR23097:SF116">
    <property type="entry name" value="TUMOR NECROSIS FACTOR RECEPTOR SUPERFAMILY MEMBER 6B"/>
    <property type="match status" value="1"/>
</dbReference>
<dbReference type="SMART" id="SM00208">
    <property type="entry name" value="TNFR"/>
    <property type="match status" value="3"/>
</dbReference>
<feature type="disulfide bond" evidence="8">
    <location>
        <begin position="91"/>
        <end position="109"/>
    </location>
</feature>
<dbReference type="InterPro" id="IPR052459">
    <property type="entry name" value="TNFRSF_decoy_receptor"/>
</dbReference>
<evidence type="ECO:0000313" key="12">
    <source>
        <dbReference type="Proteomes" id="UP000261620"/>
    </source>
</evidence>
<evidence type="ECO:0000259" key="10">
    <source>
        <dbReference type="PROSITE" id="PS50050"/>
    </source>
</evidence>
<reference evidence="11" key="1">
    <citation type="submission" date="2025-08" db="UniProtKB">
        <authorList>
            <consortium name="Ensembl"/>
        </authorList>
    </citation>
    <scope>IDENTIFICATION</scope>
</reference>
<keyword evidence="9" id="KW-0812">Transmembrane</keyword>
<evidence type="ECO:0000256" key="2">
    <source>
        <dbReference type="ARBA" id="ARBA00022525"/>
    </source>
</evidence>
<keyword evidence="5" id="KW-0677">Repeat</keyword>
<organism evidence="11 12">
    <name type="scientific">Mola mola</name>
    <name type="common">Ocean sunfish</name>
    <name type="synonym">Tetraodon mola</name>
    <dbReference type="NCBI Taxonomy" id="94237"/>
    <lineage>
        <taxon>Eukaryota</taxon>
        <taxon>Metazoa</taxon>
        <taxon>Chordata</taxon>
        <taxon>Craniata</taxon>
        <taxon>Vertebrata</taxon>
        <taxon>Euteleostomi</taxon>
        <taxon>Actinopterygii</taxon>
        <taxon>Neopterygii</taxon>
        <taxon>Teleostei</taxon>
        <taxon>Neoteleostei</taxon>
        <taxon>Acanthomorphata</taxon>
        <taxon>Eupercaria</taxon>
        <taxon>Tetraodontiformes</taxon>
        <taxon>Molidae</taxon>
        <taxon>Mola</taxon>
    </lineage>
</organism>
<evidence type="ECO:0000256" key="3">
    <source>
        <dbReference type="ARBA" id="ARBA00022703"/>
    </source>
</evidence>
<accession>A0A3Q3XF18</accession>
<evidence type="ECO:0000256" key="4">
    <source>
        <dbReference type="ARBA" id="ARBA00022729"/>
    </source>
</evidence>
<comment type="subcellular location">
    <subcellularLocation>
        <location evidence="1">Secreted</location>
    </subcellularLocation>
</comment>
<dbReference type="InterPro" id="IPR048522">
    <property type="entry name" value="Death_3_fish"/>
</dbReference>
<keyword evidence="12" id="KW-1185">Reference proteome</keyword>
<evidence type="ECO:0000256" key="9">
    <source>
        <dbReference type="SAM" id="Phobius"/>
    </source>
</evidence>
<dbReference type="SUPFAM" id="SSF57586">
    <property type="entry name" value="TNF receptor-like"/>
    <property type="match status" value="2"/>
</dbReference>
<dbReference type="GO" id="GO:0006915">
    <property type="term" value="P:apoptotic process"/>
    <property type="evidence" value="ECO:0007669"/>
    <property type="project" value="UniProtKB-KW"/>
</dbReference>
<dbReference type="STRING" id="94237.ENSMMOP00000021371"/>
<reference evidence="11" key="2">
    <citation type="submission" date="2025-09" db="UniProtKB">
        <authorList>
            <consortium name="Ensembl"/>
        </authorList>
    </citation>
    <scope>IDENTIFICATION</scope>
</reference>
<evidence type="ECO:0000256" key="6">
    <source>
        <dbReference type="ARBA" id="ARBA00023157"/>
    </source>
</evidence>
<feature type="domain" description="TNFR-Cys" evidence="10">
    <location>
        <begin position="69"/>
        <end position="109"/>
    </location>
</feature>
<keyword evidence="4" id="KW-0732">Signal</keyword>
<keyword evidence="3" id="KW-0053">Apoptosis</keyword>
<sequence>MPIYLFILVRAVVLFLVSSVYVVCLLTMCFLKPTKYLLILPADFVLASFLPGTYLRARCTSTRKSECAPCPSGSFTELWNHIGKCLRCGACGQNQAVKRACAPDSDCQCECKPGYFYRRKYDMCIRHSACPVGQGVLRNGTADRDTECHVCSHDTFSDTMSAQRACVAHRRCQAAGLQLLLRGSKWHDSMCASCQQDHGANYLRDLVPVFFLHQKMPVRRLRHIVHRLPSQDGRRQAASSGLNVSALHDRIGAWVASAASPQIRQLPAILRRAGAHGAGDKLENKLQRMDARLRELCAAGNEVEQV</sequence>
<evidence type="ECO:0000256" key="1">
    <source>
        <dbReference type="ARBA" id="ARBA00004613"/>
    </source>
</evidence>
<keyword evidence="9" id="KW-0472">Membrane</keyword>
<keyword evidence="7" id="KW-0325">Glycoprotein</keyword>
<feature type="disulfide bond" evidence="8">
    <location>
        <begin position="88"/>
        <end position="101"/>
    </location>
</feature>
<feature type="transmembrane region" description="Helical" evidence="9">
    <location>
        <begin position="6"/>
        <end position="29"/>
    </location>
</feature>
<dbReference type="GO" id="GO:0005576">
    <property type="term" value="C:extracellular region"/>
    <property type="evidence" value="ECO:0007669"/>
    <property type="project" value="UniProtKB-SubCell"/>
</dbReference>
<dbReference type="PANTHER" id="PTHR23097">
    <property type="entry name" value="TUMOR NECROSIS FACTOR RECEPTOR SUPERFAMILY MEMBER"/>
    <property type="match status" value="1"/>
</dbReference>
<dbReference type="Pfam" id="PF00020">
    <property type="entry name" value="TNFR_c6"/>
    <property type="match status" value="2"/>
</dbReference>
<evidence type="ECO:0000313" key="11">
    <source>
        <dbReference type="Ensembl" id="ENSMMOP00000021371.1"/>
    </source>
</evidence>
<keyword evidence="2" id="KW-0964">Secreted</keyword>
<feature type="disulfide bond" evidence="8">
    <location>
        <begin position="70"/>
        <end position="85"/>
    </location>
</feature>
<protein>
    <recommendedName>
        <fullName evidence="10">TNFR-Cys domain-containing protein</fullName>
    </recommendedName>
</protein>
<dbReference type="InterPro" id="IPR001368">
    <property type="entry name" value="TNFR/NGFR_Cys_rich_reg"/>
</dbReference>
<feature type="repeat" description="TNFR-Cys" evidence="8">
    <location>
        <begin position="69"/>
        <end position="109"/>
    </location>
</feature>
<dbReference type="OMA" id="SNNCECE"/>
<evidence type="ECO:0000256" key="7">
    <source>
        <dbReference type="ARBA" id="ARBA00023180"/>
    </source>
</evidence>
<proteinExistence type="predicted"/>